<gene>
    <name evidence="1" type="ORF">PoB_004171500</name>
</gene>
<dbReference type="EMBL" id="BLXT01004605">
    <property type="protein sequence ID" value="GFO15210.1"/>
    <property type="molecule type" value="Genomic_DNA"/>
</dbReference>
<dbReference type="AlphaFoldDB" id="A0AAV4B808"/>
<keyword evidence="2" id="KW-1185">Reference proteome</keyword>
<evidence type="ECO:0000313" key="1">
    <source>
        <dbReference type="EMBL" id="GFO15210.1"/>
    </source>
</evidence>
<reference evidence="1 2" key="1">
    <citation type="journal article" date="2021" name="Elife">
        <title>Chloroplast acquisition without the gene transfer in kleptoplastic sea slugs, Plakobranchus ocellatus.</title>
        <authorList>
            <person name="Maeda T."/>
            <person name="Takahashi S."/>
            <person name="Yoshida T."/>
            <person name="Shimamura S."/>
            <person name="Takaki Y."/>
            <person name="Nagai Y."/>
            <person name="Toyoda A."/>
            <person name="Suzuki Y."/>
            <person name="Arimoto A."/>
            <person name="Ishii H."/>
            <person name="Satoh N."/>
            <person name="Nishiyama T."/>
            <person name="Hasebe M."/>
            <person name="Maruyama T."/>
            <person name="Minagawa J."/>
            <person name="Obokata J."/>
            <person name="Shigenobu S."/>
        </authorList>
    </citation>
    <scope>NUCLEOTIDE SEQUENCE [LARGE SCALE GENOMIC DNA]</scope>
</reference>
<organism evidence="1 2">
    <name type="scientific">Plakobranchus ocellatus</name>
    <dbReference type="NCBI Taxonomy" id="259542"/>
    <lineage>
        <taxon>Eukaryota</taxon>
        <taxon>Metazoa</taxon>
        <taxon>Spiralia</taxon>
        <taxon>Lophotrochozoa</taxon>
        <taxon>Mollusca</taxon>
        <taxon>Gastropoda</taxon>
        <taxon>Heterobranchia</taxon>
        <taxon>Euthyneura</taxon>
        <taxon>Panpulmonata</taxon>
        <taxon>Sacoglossa</taxon>
        <taxon>Placobranchoidea</taxon>
        <taxon>Plakobranchidae</taxon>
        <taxon>Plakobranchus</taxon>
    </lineage>
</organism>
<comment type="caution">
    <text evidence="1">The sequence shown here is derived from an EMBL/GenBank/DDBJ whole genome shotgun (WGS) entry which is preliminary data.</text>
</comment>
<sequence length="89" mass="9273">MSGRVQSAKAGAGSIDDYTSIGSIWSIAEDIRYGPQETSIDRGRLGLVLNLIARQEKAGGTMAGVMAFIICRDFSVAGLSPGHTSDAQA</sequence>
<proteinExistence type="predicted"/>
<protein>
    <submittedName>
        <fullName evidence="1">Uncharacterized protein</fullName>
    </submittedName>
</protein>
<accession>A0AAV4B808</accession>
<name>A0AAV4B808_9GAST</name>
<evidence type="ECO:0000313" key="2">
    <source>
        <dbReference type="Proteomes" id="UP000735302"/>
    </source>
</evidence>
<dbReference type="Proteomes" id="UP000735302">
    <property type="component" value="Unassembled WGS sequence"/>
</dbReference>